<protein>
    <recommendedName>
        <fullName evidence="4">Ribosomal protein S14</fullName>
    </recommendedName>
</protein>
<comment type="caution">
    <text evidence="2">The sequence shown here is derived from an EMBL/GenBank/DDBJ whole genome shotgun (WGS) entry which is preliminary data.</text>
</comment>
<evidence type="ECO:0000313" key="3">
    <source>
        <dbReference type="Proteomes" id="UP001154282"/>
    </source>
</evidence>
<dbReference type="Gene3D" id="4.10.830.10">
    <property type="entry name" value="30s Ribosomal Protein S14, Chain N"/>
    <property type="match status" value="1"/>
</dbReference>
<evidence type="ECO:0000313" key="2">
    <source>
        <dbReference type="EMBL" id="CAI0379586.1"/>
    </source>
</evidence>
<sequence length="42" mass="4912">MCCRQCFRSNAKEIGFIKVKRLNLSGCIFHGWFALLLMFCLL</sequence>
<keyword evidence="3" id="KW-1185">Reference proteome</keyword>
<dbReference type="AlphaFoldDB" id="A0AAV0H3J9"/>
<evidence type="ECO:0000256" key="1">
    <source>
        <dbReference type="SAM" id="Phobius"/>
    </source>
</evidence>
<keyword evidence="1" id="KW-0472">Membrane</keyword>
<dbReference type="EMBL" id="CAMGYJ010000002">
    <property type="protein sequence ID" value="CAI0379586.1"/>
    <property type="molecule type" value="Genomic_DNA"/>
</dbReference>
<organism evidence="2 3">
    <name type="scientific">Linum tenue</name>
    <dbReference type="NCBI Taxonomy" id="586396"/>
    <lineage>
        <taxon>Eukaryota</taxon>
        <taxon>Viridiplantae</taxon>
        <taxon>Streptophyta</taxon>
        <taxon>Embryophyta</taxon>
        <taxon>Tracheophyta</taxon>
        <taxon>Spermatophyta</taxon>
        <taxon>Magnoliopsida</taxon>
        <taxon>eudicotyledons</taxon>
        <taxon>Gunneridae</taxon>
        <taxon>Pentapetalae</taxon>
        <taxon>rosids</taxon>
        <taxon>fabids</taxon>
        <taxon>Malpighiales</taxon>
        <taxon>Linaceae</taxon>
        <taxon>Linum</taxon>
    </lineage>
</organism>
<name>A0AAV0H3J9_9ROSI</name>
<keyword evidence="1" id="KW-0812">Transmembrane</keyword>
<proteinExistence type="predicted"/>
<evidence type="ECO:0008006" key="4">
    <source>
        <dbReference type="Google" id="ProtNLM"/>
    </source>
</evidence>
<keyword evidence="1" id="KW-1133">Transmembrane helix</keyword>
<reference evidence="2" key="1">
    <citation type="submission" date="2022-08" db="EMBL/GenBank/DDBJ databases">
        <authorList>
            <person name="Gutierrez-Valencia J."/>
        </authorList>
    </citation>
    <scope>NUCLEOTIDE SEQUENCE</scope>
</reference>
<accession>A0AAV0H3J9</accession>
<gene>
    <name evidence="2" type="ORF">LITE_LOCUS2319</name>
</gene>
<feature type="transmembrane region" description="Helical" evidence="1">
    <location>
        <begin position="21"/>
        <end position="39"/>
    </location>
</feature>
<dbReference type="Proteomes" id="UP001154282">
    <property type="component" value="Unassembled WGS sequence"/>
</dbReference>
<dbReference type="InterPro" id="IPR043140">
    <property type="entry name" value="Ribosomal_uS14_sf"/>
</dbReference>